<feature type="transmembrane region" description="Helical" evidence="1">
    <location>
        <begin position="71"/>
        <end position="92"/>
    </location>
</feature>
<name>A0A6I6JFP7_9BACT</name>
<gene>
    <name evidence="2" type="ORF">GM415_03590</name>
</gene>
<evidence type="ECO:0000313" key="3">
    <source>
        <dbReference type="Proteomes" id="UP000428328"/>
    </source>
</evidence>
<feature type="transmembrane region" description="Helical" evidence="1">
    <location>
        <begin position="33"/>
        <end position="51"/>
    </location>
</feature>
<keyword evidence="1" id="KW-0472">Membrane</keyword>
<dbReference type="EMBL" id="CP046400">
    <property type="protein sequence ID" value="QGY39242.1"/>
    <property type="molecule type" value="Genomic_DNA"/>
</dbReference>
<evidence type="ECO:0000313" key="2">
    <source>
        <dbReference type="EMBL" id="QGY39242.1"/>
    </source>
</evidence>
<dbReference type="Proteomes" id="UP000428328">
    <property type="component" value="Chromosome"/>
</dbReference>
<proteinExistence type="predicted"/>
<dbReference type="RefSeq" id="WP_158946467.1">
    <property type="nucleotide sequence ID" value="NZ_CP046400.1"/>
</dbReference>
<evidence type="ECO:0000256" key="1">
    <source>
        <dbReference type="SAM" id="Phobius"/>
    </source>
</evidence>
<dbReference type="KEGG" id="psel:GM415_03590"/>
<keyword evidence="3" id="KW-1185">Reference proteome</keyword>
<keyword evidence="1" id="KW-0812">Transmembrane</keyword>
<sequence length="194" mass="21362">MLAVMGIVFDYIIYILPIMILYLFVVFLSSSPLLSYFVGIFISTPFLIAMLNRRKSGITHLLRQMVTMKSLSFFVLFSVPVIVAFAVSGLAISFFKEVYVPMAAFVLTFSISFSMIAPSLYSVATGGTREMLNLSEGAAVCIVLAIGVVGNSVDKFVVSSNWIESIIMTLIICLSHVLTLFFLTSLISLRQVHS</sequence>
<feature type="transmembrane region" description="Helical" evidence="1">
    <location>
        <begin position="165"/>
        <end position="189"/>
    </location>
</feature>
<organism evidence="2 3">
    <name type="scientific">Pseudodesulfovibrio cashew</name>
    <dbReference type="NCBI Taxonomy" id="2678688"/>
    <lineage>
        <taxon>Bacteria</taxon>
        <taxon>Pseudomonadati</taxon>
        <taxon>Thermodesulfobacteriota</taxon>
        <taxon>Desulfovibrionia</taxon>
        <taxon>Desulfovibrionales</taxon>
        <taxon>Desulfovibrionaceae</taxon>
    </lineage>
</organism>
<accession>A0A6I6JFP7</accession>
<protein>
    <submittedName>
        <fullName evidence="2">Uncharacterized protein</fullName>
    </submittedName>
</protein>
<dbReference type="AlphaFoldDB" id="A0A6I6JFP7"/>
<reference evidence="2 3" key="1">
    <citation type="submission" date="2019-11" db="EMBL/GenBank/DDBJ databases">
        <authorList>
            <person name="Zheng R.K."/>
            <person name="Sun C.M."/>
        </authorList>
    </citation>
    <scope>NUCLEOTIDE SEQUENCE [LARGE SCALE GENOMIC DNA]</scope>
    <source>
        <strain evidence="2 3">SRB007</strain>
    </source>
</reference>
<keyword evidence="1" id="KW-1133">Transmembrane helix</keyword>
<feature type="transmembrane region" description="Helical" evidence="1">
    <location>
        <begin position="7"/>
        <end position="27"/>
    </location>
</feature>
<feature type="transmembrane region" description="Helical" evidence="1">
    <location>
        <begin position="98"/>
        <end position="121"/>
    </location>
</feature>
<feature type="transmembrane region" description="Helical" evidence="1">
    <location>
        <begin position="133"/>
        <end position="153"/>
    </location>
</feature>